<dbReference type="NCBIfam" id="TIGR02532">
    <property type="entry name" value="IV_pilin_GFxxxE"/>
    <property type="match status" value="1"/>
</dbReference>
<proteinExistence type="predicted"/>
<dbReference type="Gene3D" id="3.30.700.10">
    <property type="entry name" value="Glycoprotein, Type 4 Pilin"/>
    <property type="match status" value="1"/>
</dbReference>
<organism evidence="7 8">
    <name type="scientific">Candidatus Harrisonbacteria bacterium CG10_big_fil_rev_8_21_14_0_10_42_17</name>
    <dbReference type="NCBI Taxonomy" id="1974584"/>
    <lineage>
        <taxon>Bacteria</taxon>
        <taxon>Candidatus Harrisoniibacteriota</taxon>
    </lineage>
</organism>
<sequence>MKSKNRGFTLIELLIVVAIIGLLASVVLIGLGGFRSTGRDARRSADLRQIQTALELYFARCGFYPGDLNCGNGSPTENANGSITKGGGLRDVLQNSDLGATIVIPNDPLNPSNDTDEQNYFFSVNDSGAGLIGSRYVLRAKLEDANSKLLDNDLNGDSPPGFMNINCNDNDPADRFYCIGI</sequence>
<keyword evidence="3 6" id="KW-0812">Transmembrane</keyword>
<dbReference type="PANTHER" id="PTHR30093">
    <property type="entry name" value="GENERAL SECRETION PATHWAY PROTEIN G"/>
    <property type="match status" value="1"/>
</dbReference>
<dbReference type="AlphaFoldDB" id="A0A2M6WHB8"/>
<evidence type="ECO:0000256" key="6">
    <source>
        <dbReference type="SAM" id="Phobius"/>
    </source>
</evidence>
<protein>
    <recommendedName>
        <fullName evidence="9">Type II secretion system protein GspG C-terminal domain-containing protein</fullName>
    </recommendedName>
</protein>
<evidence type="ECO:0000256" key="5">
    <source>
        <dbReference type="ARBA" id="ARBA00023136"/>
    </source>
</evidence>
<dbReference type="InterPro" id="IPR012902">
    <property type="entry name" value="N_methyl_site"/>
</dbReference>
<dbReference type="PANTHER" id="PTHR30093:SF44">
    <property type="entry name" value="TYPE II SECRETION SYSTEM CORE PROTEIN G"/>
    <property type="match status" value="1"/>
</dbReference>
<dbReference type="Pfam" id="PF07963">
    <property type="entry name" value="N_methyl"/>
    <property type="match status" value="1"/>
</dbReference>
<dbReference type="InterPro" id="IPR000983">
    <property type="entry name" value="Bac_GSPG_pilin"/>
</dbReference>
<name>A0A2M6WHB8_9BACT</name>
<dbReference type="InterPro" id="IPR045584">
    <property type="entry name" value="Pilin-like"/>
</dbReference>
<dbReference type="GO" id="GO:0016020">
    <property type="term" value="C:membrane"/>
    <property type="evidence" value="ECO:0007669"/>
    <property type="project" value="UniProtKB-SubCell"/>
</dbReference>
<evidence type="ECO:0000256" key="4">
    <source>
        <dbReference type="ARBA" id="ARBA00022989"/>
    </source>
</evidence>
<evidence type="ECO:0008006" key="9">
    <source>
        <dbReference type="Google" id="ProtNLM"/>
    </source>
</evidence>
<evidence type="ECO:0000256" key="1">
    <source>
        <dbReference type="ARBA" id="ARBA00004167"/>
    </source>
</evidence>
<dbReference type="EMBL" id="PFBA01000032">
    <property type="protein sequence ID" value="PIT92185.1"/>
    <property type="molecule type" value="Genomic_DNA"/>
</dbReference>
<dbReference type="PROSITE" id="PS00409">
    <property type="entry name" value="PROKAR_NTER_METHYL"/>
    <property type="match status" value="1"/>
</dbReference>
<keyword evidence="4 6" id="KW-1133">Transmembrane helix</keyword>
<dbReference type="GO" id="GO:0015628">
    <property type="term" value="P:protein secretion by the type II secretion system"/>
    <property type="evidence" value="ECO:0007669"/>
    <property type="project" value="InterPro"/>
</dbReference>
<evidence type="ECO:0000313" key="8">
    <source>
        <dbReference type="Proteomes" id="UP000228635"/>
    </source>
</evidence>
<comment type="subcellular location">
    <subcellularLocation>
        <location evidence="1">Membrane</location>
        <topology evidence="1">Single-pass membrane protein</topology>
    </subcellularLocation>
</comment>
<gene>
    <name evidence="7" type="ORF">COU08_03820</name>
</gene>
<feature type="transmembrane region" description="Helical" evidence="6">
    <location>
        <begin position="13"/>
        <end position="34"/>
    </location>
</feature>
<dbReference type="SUPFAM" id="SSF54523">
    <property type="entry name" value="Pili subunits"/>
    <property type="match status" value="1"/>
</dbReference>
<dbReference type="Proteomes" id="UP000228635">
    <property type="component" value="Unassembled WGS sequence"/>
</dbReference>
<dbReference type="PRINTS" id="PR00813">
    <property type="entry name" value="BCTERIALGSPG"/>
</dbReference>
<accession>A0A2M6WHB8</accession>
<evidence type="ECO:0000313" key="7">
    <source>
        <dbReference type="EMBL" id="PIT92185.1"/>
    </source>
</evidence>
<evidence type="ECO:0000256" key="2">
    <source>
        <dbReference type="ARBA" id="ARBA00022481"/>
    </source>
</evidence>
<dbReference type="GO" id="GO:0015627">
    <property type="term" value="C:type II protein secretion system complex"/>
    <property type="evidence" value="ECO:0007669"/>
    <property type="project" value="InterPro"/>
</dbReference>
<keyword evidence="2" id="KW-0488">Methylation</keyword>
<evidence type="ECO:0000256" key="3">
    <source>
        <dbReference type="ARBA" id="ARBA00022692"/>
    </source>
</evidence>
<keyword evidence="5 6" id="KW-0472">Membrane</keyword>
<reference evidence="8" key="1">
    <citation type="submission" date="2017-09" db="EMBL/GenBank/DDBJ databases">
        <title>Depth-based differentiation of microbial function through sediment-hosted aquifers and enrichment of novel symbionts in the deep terrestrial subsurface.</title>
        <authorList>
            <person name="Probst A.J."/>
            <person name="Ladd B."/>
            <person name="Jarett J.K."/>
            <person name="Geller-Mcgrath D.E."/>
            <person name="Sieber C.M.K."/>
            <person name="Emerson J.B."/>
            <person name="Anantharaman K."/>
            <person name="Thomas B.C."/>
            <person name="Malmstrom R."/>
            <person name="Stieglmeier M."/>
            <person name="Klingl A."/>
            <person name="Woyke T."/>
            <person name="Ryan C.M."/>
            <person name="Banfield J.F."/>
        </authorList>
    </citation>
    <scope>NUCLEOTIDE SEQUENCE [LARGE SCALE GENOMIC DNA]</scope>
</reference>
<comment type="caution">
    <text evidence="7">The sequence shown here is derived from an EMBL/GenBank/DDBJ whole genome shotgun (WGS) entry which is preliminary data.</text>
</comment>